<comment type="caution">
    <text evidence="3">The sequence shown here is derived from an EMBL/GenBank/DDBJ whole genome shotgun (WGS) entry which is preliminary data.</text>
</comment>
<feature type="region of interest" description="Disordered" evidence="1">
    <location>
        <begin position="56"/>
        <end position="77"/>
    </location>
</feature>
<organism evidence="3 4">
    <name type="scientific">Marasmiellus scandens</name>
    <dbReference type="NCBI Taxonomy" id="2682957"/>
    <lineage>
        <taxon>Eukaryota</taxon>
        <taxon>Fungi</taxon>
        <taxon>Dikarya</taxon>
        <taxon>Basidiomycota</taxon>
        <taxon>Agaricomycotina</taxon>
        <taxon>Agaricomycetes</taxon>
        <taxon>Agaricomycetidae</taxon>
        <taxon>Agaricales</taxon>
        <taxon>Marasmiineae</taxon>
        <taxon>Omphalotaceae</taxon>
        <taxon>Marasmiellus</taxon>
    </lineage>
</organism>
<protein>
    <submittedName>
        <fullName evidence="3">Uncharacterized protein</fullName>
    </submittedName>
</protein>
<evidence type="ECO:0000256" key="1">
    <source>
        <dbReference type="SAM" id="MobiDB-lite"/>
    </source>
</evidence>
<evidence type="ECO:0000313" key="4">
    <source>
        <dbReference type="Proteomes" id="UP001498398"/>
    </source>
</evidence>
<evidence type="ECO:0000256" key="2">
    <source>
        <dbReference type="SAM" id="SignalP"/>
    </source>
</evidence>
<feature type="chain" id="PRO_5047482326" evidence="2">
    <location>
        <begin position="20"/>
        <end position="77"/>
    </location>
</feature>
<gene>
    <name evidence="3" type="ORF">VKT23_000346</name>
</gene>
<feature type="signal peptide" evidence="2">
    <location>
        <begin position="1"/>
        <end position="19"/>
    </location>
</feature>
<dbReference type="Proteomes" id="UP001498398">
    <property type="component" value="Unassembled WGS sequence"/>
</dbReference>
<proteinExistence type="predicted"/>
<evidence type="ECO:0000313" key="3">
    <source>
        <dbReference type="EMBL" id="KAK7472225.1"/>
    </source>
</evidence>
<keyword evidence="2" id="KW-0732">Signal</keyword>
<dbReference type="EMBL" id="JBANRG010000001">
    <property type="protein sequence ID" value="KAK7472225.1"/>
    <property type="molecule type" value="Genomic_DNA"/>
</dbReference>
<name>A0ABR1K6B6_9AGAR</name>
<sequence>MKFTTVFASIFAAALAVSAAPAPTPASNQLMGENAKRMAAGLPPLAPVKFRRAAVPEAAPSPAPVKRQAPSAAPRAF</sequence>
<accession>A0ABR1K6B6</accession>
<reference evidence="3 4" key="1">
    <citation type="submission" date="2024-01" db="EMBL/GenBank/DDBJ databases">
        <title>A draft genome for the cacao thread blight pathogen Marasmiellus scandens.</title>
        <authorList>
            <person name="Baruah I.K."/>
            <person name="Leung J."/>
            <person name="Bukari Y."/>
            <person name="Amoako-Attah I."/>
            <person name="Meinhardt L.W."/>
            <person name="Bailey B.A."/>
            <person name="Cohen S.P."/>
        </authorList>
    </citation>
    <scope>NUCLEOTIDE SEQUENCE [LARGE SCALE GENOMIC DNA]</scope>
    <source>
        <strain evidence="3 4">GH-19</strain>
    </source>
</reference>
<keyword evidence="4" id="KW-1185">Reference proteome</keyword>